<dbReference type="EMBL" id="BNCD01000004">
    <property type="protein sequence ID" value="GHH75539.1"/>
    <property type="molecule type" value="Genomic_DNA"/>
</dbReference>
<dbReference type="Proteomes" id="UP000603708">
    <property type="component" value="Unassembled WGS sequence"/>
</dbReference>
<evidence type="ECO:0000313" key="2">
    <source>
        <dbReference type="EMBL" id="GHH75539.1"/>
    </source>
</evidence>
<protein>
    <submittedName>
        <fullName evidence="2">Uncharacterized protein</fullName>
    </submittedName>
</protein>
<reference evidence="2" key="2">
    <citation type="submission" date="2020-09" db="EMBL/GenBank/DDBJ databases">
        <authorList>
            <person name="Sun Q."/>
            <person name="Ohkuma M."/>
        </authorList>
    </citation>
    <scope>NUCLEOTIDE SEQUENCE</scope>
    <source>
        <strain evidence="2">JCM 5069</strain>
    </source>
</reference>
<dbReference type="RefSeq" id="WP_189930494.1">
    <property type="nucleotide sequence ID" value="NZ_BNCD01000004.1"/>
</dbReference>
<evidence type="ECO:0000313" key="3">
    <source>
        <dbReference type="Proteomes" id="UP000603708"/>
    </source>
</evidence>
<dbReference type="AlphaFoldDB" id="A0A919G0W4"/>
<gene>
    <name evidence="2" type="ORF">GCM10018793_19120</name>
</gene>
<accession>A0A919G0W4</accession>
<proteinExistence type="predicted"/>
<name>A0A919G0W4_9ACTN</name>
<keyword evidence="1" id="KW-1133">Transmembrane helix</keyword>
<keyword evidence="3" id="KW-1185">Reference proteome</keyword>
<sequence length="85" mass="9415">MTPDPEHPVVLEDLAELRRRLDVGLTRMEGHMALLTQRDEQSAKEQDDLNARVAALEHTRWPLPAVAALTAVGTLVVALWQLLGP</sequence>
<reference evidence="2" key="1">
    <citation type="journal article" date="2014" name="Int. J. Syst. Evol. Microbiol.">
        <title>Complete genome sequence of Corynebacterium casei LMG S-19264T (=DSM 44701T), isolated from a smear-ripened cheese.</title>
        <authorList>
            <consortium name="US DOE Joint Genome Institute (JGI-PGF)"/>
            <person name="Walter F."/>
            <person name="Albersmeier A."/>
            <person name="Kalinowski J."/>
            <person name="Ruckert C."/>
        </authorList>
    </citation>
    <scope>NUCLEOTIDE SEQUENCE</scope>
    <source>
        <strain evidence="2">JCM 5069</strain>
    </source>
</reference>
<keyword evidence="1" id="KW-0812">Transmembrane</keyword>
<organism evidence="2 3">
    <name type="scientific">Streptomyces sulfonofaciens</name>
    <dbReference type="NCBI Taxonomy" id="68272"/>
    <lineage>
        <taxon>Bacteria</taxon>
        <taxon>Bacillati</taxon>
        <taxon>Actinomycetota</taxon>
        <taxon>Actinomycetes</taxon>
        <taxon>Kitasatosporales</taxon>
        <taxon>Streptomycetaceae</taxon>
        <taxon>Streptomyces</taxon>
    </lineage>
</organism>
<keyword evidence="1" id="KW-0472">Membrane</keyword>
<feature type="transmembrane region" description="Helical" evidence="1">
    <location>
        <begin position="61"/>
        <end position="83"/>
    </location>
</feature>
<evidence type="ECO:0000256" key="1">
    <source>
        <dbReference type="SAM" id="Phobius"/>
    </source>
</evidence>
<comment type="caution">
    <text evidence="2">The sequence shown here is derived from an EMBL/GenBank/DDBJ whole genome shotgun (WGS) entry which is preliminary data.</text>
</comment>